<feature type="region of interest" description="Disordered" evidence="1">
    <location>
        <begin position="1"/>
        <end position="103"/>
    </location>
</feature>
<organism evidence="2 3">
    <name type="scientific">Fasciola hepatica</name>
    <name type="common">Liver fluke</name>
    <dbReference type="NCBI Taxonomy" id="6192"/>
    <lineage>
        <taxon>Eukaryota</taxon>
        <taxon>Metazoa</taxon>
        <taxon>Spiralia</taxon>
        <taxon>Lophotrochozoa</taxon>
        <taxon>Platyhelminthes</taxon>
        <taxon>Trematoda</taxon>
        <taxon>Digenea</taxon>
        <taxon>Plagiorchiida</taxon>
        <taxon>Echinostomata</taxon>
        <taxon>Echinostomatoidea</taxon>
        <taxon>Fasciolidae</taxon>
        <taxon>Fasciola</taxon>
    </lineage>
</organism>
<protein>
    <submittedName>
        <fullName evidence="2">Uncharacterized protein</fullName>
    </submittedName>
</protein>
<comment type="caution">
    <text evidence="2">The sequence shown here is derived from an EMBL/GenBank/DDBJ whole genome shotgun (WGS) entry which is preliminary data.</text>
</comment>
<proteinExistence type="predicted"/>
<evidence type="ECO:0000313" key="3">
    <source>
        <dbReference type="Proteomes" id="UP000230066"/>
    </source>
</evidence>
<dbReference type="Proteomes" id="UP000230066">
    <property type="component" value="Unassembled WGS sequence"/>
</dbReference>
<feature type="compositionally biased region" description="Polar residues" evidence="1">
    <location>
        <begin position="1"/>
        <end position="30"/>
    </location>
</feature>
<accession>A0A4E0R8F4</accession>
<dbReference type="EMBL" id="JXXN02017065">
    <property type="protein sequence ID" value="THD18047.1"/>
    <property type="molecule type" value="Genomic_DNA"/>
</dbReference>
<name>A0A4E0R8F4_FASHE</name>
<gene>
    <name evidence="2" type="ORF">D915_011072</name>
</gene>
<evidence type="ECO:0000256" key="1">
    <source>
        <dbReference type="SAM" id="MobiDB-lite"/>
    </source>
</evidence>
<keyword evidence="3" id="KW-1185">Reference proteome</keyword>
<reference evidence="2" key="1">
    <citation type="submission" date="2019-03" db="EMBL/GenBank/DDBJ databases">
        <title>Improved annotation for the trematode Fasciola hepatica.</title>
        <authorList>
            <person name="Choi Y.-J."/>
            <person name="Martin J."/>
            <person name="Mitreva M."/>
        </authorList>
    </citation>
    <scope>NUCLEOTIDE SEQUENCE [LARGE SCALE GENOMIC DNA]</scope>
</reference>
<sequence>MPPTSLPSAGPSTGHVSGDGTTVTGPTQMSRPPLTSPSTHISRTSTTALPQVPGFPPSIPSHPTNGVGAVGQAITPAAMRHTDTSSMDSMPPAWHTSINSNEG</sequence>
<feature type="compositionally biased region" description="Polar residues" evidence="1">
    <location>
        <begin position="36"/>
        <end position="49"/>
    </location>
</feature>
<evidence type="ECO:0000313" key="2">
    <source>
        <dbReference type="EMBL" id="THD18047.1"/>
    </source>
</evidence>
<dbReference type="AlphaFoldDB" id="A0A4E0R8F4"/>